<feature type="transmembrane region" description="Helical" evidence="17">
    <location>
        <begin position="41"/>
        <end position="62"/>
    </location>
</feature>
<evidence type="ECO:0000256" key="8">
    <source>
        <dbReference type="ARBA" id="ARBA00022960"/>
    </source>
</evidence>
<feature type="transmembrane region" description="Helical" evidence="17">
    <location>
        <begin position="188"/>
        <end position="207"/>
    </location>
</feature>
<evidence type="ECO:0000256" key="16">
    <source>
        <dbReference type="ARBA" id="ARBA00047594"/>
    </source>
</evidence>
<keyword evidence="8 17" id="KW-0133">Cell shape</keyword>
<dbReference type="NCBIfam" id="TIGR00753">
    <property type="entry name" value="undec_PP_bacA"/>
    <property type="match status" value="1"/>
</dbReference>
<dbReference type="GO" id="GO:0009252">
    <property type="term" value="P:peptidoglycan biosynthetic process"/>
    <property type="evidence" value="ECO:0007669"/>
    <property type="project" value="UniProtKB-KW"/>
</dbReference>
<dbReference type="GO" id="GO:0071555">
    <property type="term" value="P:cell wall organization"/>
    <property type="evidence" value="ECO:0007669"/>
    <property type="project" value="UniProtKB-KW"/>
</dbReference>
<evidence type="ECO:0000256" key="12">
    <source>
        <dbReference type="ARBA" id="ARBA00023251"/>
    </source>
</evidence>
<dbReference type="EC" id="3.6.1.27" evidence="3 17"/>
<evidence type="ECO:0000313" key="19">
    <source>
        <dbReference type="Proteomes" id="UP000322244"/>
    </source>
</evidence>
<keyword evidence="13 17" id="KW-0961">Cell wall biogenesis/degradation</keyword>
<evidence type="ECO:0000256" key="13">
    <source>
        <dbReference type="ARBA" id="ARBA00023316"/>
    </source>
</evidence>
<gene>
    <name evidence="17" type="primary">uppP</name>
    <name evidence="18" type="ORF">FOY51_21110</name>
</gene>
<comment type="similarity">
    <text evidence="2 17">Belongs to the UppP family.</text>
</comment>
<dbReference type="RefSeq" id="WP_149432256.1">
    <property type="nucleotide sequence ID" value="NZ_VLNY01000013.1"/>
</dbReference>
<feature type="transmembrane region" description="Helical" evidence="17">
    <location>
        <begin position="219"/>
        <end position="244"/>
    </location>
</feature>
<feature type="transmembrane region" description="Helical" evidence="17">
    <location>
        <begin position="256"/>
        <end position="277"/>
    </location>
</feature>
<evidence type="ECO:0000256" key="10">
    <source>
        <dbReference type="ARBA" id="ARBA00022989"/>
    </source>
</evidence>
<dbReference type="InterPro" id="IPR003824">
    <property type="entry name" value="UppP"/>
</dbReference>
<dbReference type="GO" id="GO:0050380">
    <property type="term" value="F:undecaprenyl-diphosphatase activity"/>
    <property type="evidence" value="ECO:0007669"/>
    <property type="project" value="UniProtKB-UniRule"/>
</dbReference>
<keyword evidence="6 17" id="KW-0812">Transmembrane</keyword>
<evidence type="ECO:0000256" key="1">
    <source>
        <dbReference type="ARBA" id="ARBA00004651"/>
    </source>
</evidence>
<comment type="function">
    <text evidence="17">Catalyzes the dephosphorylation of undecaprenyl diphosphate (UPP). Confers resistance to bacitracin.</text>
</comment>
<evidence type="ECO:0000256" key="3">
    <source>
        <dbReference type="ARBA" id="ARBA00012374"/>
    </source>
</evidence>
<evidence type="ECO:0000256" key="11">
    <source>
        <dbReference type="ARBA" id="ARBA00023136"/>
    </source>
</evidence>
<accession>A0A5A7S8J9</accession>
<reference evidence="18 19" key="1">
    <citation type="submission" date="2019-07" db="EMBL/GenBank/DDBJ databases">
        <title>Rhodococcus cavernicolus sp. nov., isolated from a cave.</title>
        <authorList>
            <person name="Lee S.D."/>
        </authorList>
    </citation>
    <scope>NUCLEOTIDE SEQUENCE [LARGE SCALE GENOMIC DNA]</scope>
    <source>
        <strain evidence="18 19">C1-24</strain>
    </source>
</reference>
<dbReference type="AlphaFoldDB" id="A0A5A7S8J9"/>
<organism evidence="18 19">
    <name type="scientific">Antrihabitans cavernicola</name>
    <dbReference type="NCBI Taxonomy" id="2495913"/>
    <lineage>
        <taxon>Bacteria</taxon>
        <taxon>Bacillati</taxon>
        <taxon>Actinomycetota</taxon>
        <taxon>Actinomycetes</taxon>
        <taxon>Mycobacteriales</taxon>
        <taxon>Nocardiaceae</taxon>
        <taxon>Antrihabitans</taxon>
    </lineage>
</organism>
<keyword evidence="11 17" id="KW-0472">Membrane</keyword>
<sequence>MNIAQAVILGIAEGLTEFLPVSSTGHLTIAEKLMGLSLDDASVTAFTAIIQVGAIVAVIVYFRRDIVALVLAWVRGLALPTARSNPEYRLAWAVIVGSIPIGIIGFLGKDLVSGPLRSLWVVAGALITWSAVMFYAEKVATQRRTEQEVTLRDAIVVGLLQCVALIPGVSRSGATISAGLFVGLDRVAATRLSFFLSIPALVAAGGYEAATNATDIGNGVGWLATGVATLVSLIVAYASIAWLLRFVSGHPITYFVGYRVALGIGLIALLSAGVLSAT</sequence>
<evidence type="ECO:0000256" key="14">
    <source>
        <dbReference type="ARBA" id="ARBA00032707"/>
    </source>
</evidence>
<name>A0A5A7S8J9_9NOCA</name>
<dbReference type="PANTHER" id="PTHR30622">
    <property type="entry name" value="UNDECAPRENYL-DIPHOSPHATASE"/>
    <property type="match status" value="1"/>
</dbReference>
<proteinExistence type="inferred from homology"/>
<evidence type="ECO:0000256" key="9">
    <source>
        <dbReference type="ARBA" id="ARBA00022984"/>
    </source>
</evidence>
<dbReference type="GO" id="GO:0005886">
    <property type="term" value="C:plasma membrane"/>
    <property type="evidence" value="ECO:0007669"/>
    <property type="project" value="UniProtKB-SubCell"/>
</dbReference>
<evidence type="ECO:0000256" key="6">
    <source>
        <dbReference type="ARBA" id="ARBA00022692"/>
    </source>
</evidence>
<keyword evidence="7 17" id="KW-0378">Hydrolase</keyword>
<comment type="miscellaneous">
    <text evidence="17">Bacitracin is thought to be involved in the inhibition of peptidoglycan synthesis by sequestering undecaprenyl diphosphate, thereby reducing the pool of lipid carrier available.</text>
</comment>
<dbReference type="PANTHER" id="PTHR30622:SF3">
    <property type="entry name" value="UNDECAPRENYL-DIPHOSPHATASE"/>
    <property type="match status" value="1"/>
</dbReference>
<evidence type="ECO:0000256" key="15">
    <source>
        <dbReference type="ARBA" id="ARBA00032932"/>
    </source>
</evidence>
<comment type="caution">
    <text evidence="18">The sequence shown here is derived from an EMBL/GenBank/DDBJ whole genome shotgun (WGS) entry which is preliminary data.</text>
</comment>
<dbReference type="NCBIfam" id="NF001392">
    <property type="entry name" value="PRK00281.2-1"/>
    <property type="match status" value="1"/>
</dbReference>
<evidence type="ECO:0000256" key="2">
    <source>
        <dbReference type="ARBA" id="ARBA00010621"/>
    </source>
</evidence>
<evidence type="ECO:0000256" key="17">
    <source>
        <dbReference type="HAMAP-Rule" id="MF_01006"/>
    </source>
</evidence>
<dbReference type="HAMAP" id="MF_01006">
    <property type="entry name" value="Undec_diphosphatase"/>
    <property type="match status" value="1"/>
</dbReference>
<dbReference type="EMBL" id="VLNY01000013">
    <property type="protein sequence ID" value="KAA0020106.1"/>
    <property type="molecule type" value="Genomic_DNA"/>
</dbReference>
<dbReference type="OrthoDB" id="9808289at2"/>
<dbReference type="GO" id="GO:0008360">
    <property type="term" value="P:regulation of cell shape"/>
    <property type="evidence" value="ECO:0007669"/>
    <property type="project" value="UniProtKB-KW"/>
</dbReference>
<protein>
    <recommendedName>
        <fullName evidence="4 17">Undecaprenyl-diphosphatase</fullName>
        <ecNumber evidence="3 17">3.6.1.27</ecNumber>
    </recommendedName>
    <alternativeName>
        <fullName evidence="15 17">Bacitracin resistance protein</fullName>
    </alternativeName>
    <alternativeName>
        <fullName evidence="14 17">Undecaprenyl pyrophosphate phosphatase</fullName>
    </alternativeName>
</protein>
<feature type="transmembrane region" description="Helical" evidence="17">
    <location>
        <begin position="119"/>
        <end position="137"/>
    </location>
</feature>
<evidence type="ECO:0000256" key="4">
    <source>
        <dbReference type="ARBA" id="ARBA00021581"/>
    </source>
</evidence>
<dbReference type="Pfam" id="PF02673">
    <property type="entry name" value="BacA"/>
    <property type="match status" value="1"/>
</dbReference>
<evidence type="ECO:0000313" key="18">
    <source>
        <dbReference type="EMBL" id="KAA0020106.1"/>
    </source>
</evidence>
<evidence type="ECO:0000256" key="7">
    <source>
        <dbReference type="ARBA" id="ARBA00022801"/>
    </source>
</evidence>
<comment type="catalytic activity">
    <reaction evidence="16 17">
        <text>di-trans,octa-cis-undecaprenyl diphosphate + H2O = di-trans,octa-cis-undecaprenyl phosphate + phosphate + H(+)</text>
        <dbReference type="Rhea" id="RHEA:28094"/>
        <dbReference type="ChEBI" id="CHEBI:15377"/>
        <dbReference type="ChEBI" id="CHEBI:15378"/>
        <dbReference type="ChEBI" id="CHEBI:43474"/>
        <dbReference type="ChEBI" id="CHEBI:58405"/>
        <dbReference type="ChEBI" id="CHEBI:60392"/>
        <dbReference type="EC" id="3.6.1.27"/>
    </reaction>
</comment>
<evidence type="ECO:0000256" key="5">
    <source>
        <dbReference type="ARBA" id="ARBA00022475"/>
    </source>
</evidence>
<keyword evidence="12 17" id="KW-0046">Antibiotic resistance</keyword>
<comment type="subcellular location">
    <subcellularLocation>
        <location evidence="1 17">Cell membrane</location>
        <topology evidence="1 17">Multi-pass membrane protein</topology>
    </subcellularLocation>
</comment>
<keyword evidence="10 17" id="KW-1133">Transmembrane helix</keyword>
<keyword evidence="5 17" id="KW-1003">Cell membrane</keyword>
<keyword evidence="19" id="KW-1185">Reference proteome</keyword>
<feature type="transmembrane region" description="Helical" evidence="17">
    <location>
        <begin position="90"/>
        <end position="107"/>
    </location>
</feature>
<keyword evidence="9 17" id="KW-0573">Peptidoglycan synthesis</keyword>
<dbReference type="GO" id="GO:0046677">
    <property type="term" value="P:response to antibiotic"/>
    <property type="evidence" value="ECO:0007669"/>
    <property type="project" value="UniProtKB-UniRule"/>
</dbReference>
<dbReference type="Proteomes" id="UP000322244">
    <property type="component" value="Unassembled WGS sequence"/>
</dbReference>